<sequence length="300" mass="34220">MERRRSPGALGRYSARDDQTRYEGEWLQNNMEDHGVVEVEKPGPEPVPGKKVDSGTLGSGSMAECTAVVYMKSMNAPYMVGSTLESYWRIVLAVLKMLQWYCNIFMLCIYFNIFRELVPSDEEVPAYSMEFSHMQVPDYWKTYLHEVDQEREVWLNSYKAPLRIPMPAELEHWWLKGGGERLRFGTPIRYCTIPFLRTKIQWMNSDEILGMRAVPEKGETPCNSLKLKLQTAVICETMLAGEAGSPEKTVGDLNLLGFEETVEMVVRFSGEDDRKSAAMGLGSNSTRTEIFTDCEMSMPE</sequence>
<keyword evidence="2" id="KW-1185">Reference proteome</keyword>
<evidence type="ECO:0000313" key="2">
    <source>
        <dbReference type="Proteomes" id="UP000655225"/>
    </source>
</evidence>
<dbReference type="EMBL" id="JABCRI010000007">
    <property type="protein sequence ID" value="KAF8403218.1"/>
    <property type="molecule type" value="Genomic_DNA"/>
</dbReference>
<reference evidence="1 2" key="1">
    <citation type="submission" date="2020-04" db="EMBL/GenBank/DDBJ databases">
        <title>Plant Genome Project.</title>
        <authorList>
            <person name="Zhang R.-G."/>
        </authorList>
    </citation>
    <scope>NUCLEOTIDE SEQUENCE [LARGE SCALE GENOMIC DNA]</scope>
    <source>
        <strain evidence="1">YNK0</strain>
        <tissue evidence="1">Leaf</tissue>
    </source>
</reference>
<dbReference type="AlphaFoldDB" id="A0A835DG32"/>
<comment type="caution">
    <text evidence="1">The sequence shown here is derived from an EMBL/GenBank/DDBJ whole genome shotgun (WGS) entry which is preliminary data.</text>
</comment>
<name>A0A835DG32_TETSI</name>
<evidence type="ECO:0000313" key="1">
    <source>
        <dbReference type="EMBL" id="KAF8403218.1"/>
    </source>
</evidence>
<organism evidence="1 2">
    <name type="scientific">Tetracentron sinense</name>
    <name type="common">Spur-leaf</name>
    <dbReference type="NCBI Taxonomy" id="13715"/>
    <lineage>
        <taxon>Eukaryota</taxon>
        <taxon>Viridiplantae</taxon>
        <taxon>Streptophyta</taxon>
        <taxon>Embryophyta</taxon>
        <taxon>Tracheophyta</taxon>
        <taxon>Spermatophyta</taxon>
        <taxon>Magnoliopsida</taxon>
        <taxon>Trochodendrales</taxon>
        <taxon>Trochodendraceae</taxon>
        <taxon>Tetracentron</taxon>
    </lineage>
</organism>
<proteinExistence type="predicted"/>
<accession>A0A835DG32</accession>
<protein>
    <submittedName>
        <fullName evidence="1">Uncharacterized protein</fullName>
    </submittedName>
</protein>
<dbReference type="Proteomes" id="UP000655225">
    <property type="component" value="Unassembled WGS sequence"/>
</dbReference>
<gene>
    <name evidence="1" type="ORF">HHK36_011317</name>
</gene>